<comment type="caution">
    <text evidence="1">The sequence shown here is derived from an EMBL/GenBank/DDBJ whole genome shotgun (WGS) entry which is preliminary data.</text>
</comment>
<evidence type="ECO:0000313" key="1">
    <source>
        <dbReference type="EMBL" id="GJT21725.1"/>
    </source>
</evidence>
<organism evidence="1 2">
    <name type="scientific">Tanacetum coccineum</name>
    <dbReference type="NCBI Taxonomy" id="301880"/>
    <lineage>
        <taxon>Eukaryota</taxon>
        <taxon>Viridiplantae</taxon>
        <taxon>Streptophyta</taxon>
        <taxon>Embryophyta</taxon>
        <taxon>Tracheophyta</taxon>
        <taxon>Spermatophyta</taxon>
        <taxon>Magnoliopsida</taxon>
        <taxon>eudicotyledons</taxon>
        <taxon>Gunneridae</taxon>
        <taxon>Pentapetalae</taxon>
        <taxon>asterids</taxon>
        <taxon>campanulids</taxon>
        <taxon>Asterales</taxon>
        <taxon>Asteraceae</taxon>
        <taxon>Asteroideae</taxon>
        <taxon>Anthemideae</taxon>
        <taxon>Anthemidinae</taxon>
        <taxon>Tanacetum</taxon>
    </lineage>
</organism>
<gene>
    <name evidence="1" type="ORF">Tco_0891662</name>
</gene>
<reference evidence="1" key="2">
    <citation type="submission" date="2022-01" db="EMBL/GenBank/DDBJ databases">
        <authorList>
            <person name="Yamashiro T."/>
            <person name="Shiraishi A."/>
            <person name="Satake H."/>
            <person name="Nakayama K."/>
        </authorList>
    </citation>
    <scope>NUCLEOTIDE SEQUENCE</scope>
</reference>
<keyword evidence="2" id="KW-1185">Reference proteome</keyword>
<sequence length="118" mass="13826">MEVSHITQNVKWEGVILAGEDFFFEKKYGFHYKYNSFSFSLDIQERQERKASFIRFCSLFDQKHSVFRDLSGKYVKSGCTTALDVVPWKTDGESVLREACQTRASFHDLFTAFFIYCS</sequence>
<protein>
    <submittedName>
        <fullName evidence="1">Uncharacterized protein</fullName>
    </submittedName>
</protein>
<dbReference type="Proteomes" id="UP001151760">
    <property type="component" value="Unassembled WGS sequence"/>
</dbReference>
<accession>A0ABQ5C3V9</accession>
<reference evidence="1" key="1">
    <citation type="journal article" date="2022" name="Int. J. Mol. Sci.">
        <title>Draft Genome of Tanacetum Coccineum: Genomic Comparison of Closely Related Tanacetum-Family Plants.</title>
        <authorList>
            <person name="Yamashiro T."/>
            <person name="Shiraishi A."/>
            <person name="Nakayama K."/>
            <person name="Satake H."/>
        </authorList>
    </citation>
    <scope>NUCLEOTIDE SEQUENCE</scope>
</reference>
<name>A0ABQ5C3V9_9ASTR</name>
<proteinExistence type="predicted"/>
<dbReference type="EMBL" id="BQNB010013912">
    <property type="protein sequence ID" value="GJT21725.1"/>
    <property type="molecule type" value="Genomic_DNA"/>
</dbReference>
<evidence type="ECO:0000313" key="2">
    <source>
        <dbReference type="Proteomes" id="UP001151760"/>
    </source>
</evidence>